<feature type="active site" description="Charge relay system" evidence="5">
    <location>
        <position position="629"/>
    </location>
</feature>
<protein>
    <recommendedName>
        <fullName evidence="6">Peptidase S8/S53 domain-containing protein</fullName>
    </recommendedName>
</protein>
<organism evidence="7 8">
    <name type="scientific">Orbilia ellipsospora</name>
    <dbReference type="NCBI Taxonomy" id="2528407"/>
    <lineage>
        <taxon>Eukaryota</taxon>
        <taxon>Fungi</taxon>
        <taxon>Dikarya</taxon>
        <taxon>Ascomycota</taxon>
        <taxon>Pezizomycotina</taxon>
        <taxon>Orbiliomycetes</taxon>
        <taxon>Orbiliales</taxon>
        <taxon>Orbiliaceae</taxon>
        <taxon>Orbilia</taxon>
    </lineage>
</organism>
<accession>A0AAV9X9L9</accession>
<feature type="domain" description="Peptidase S8/S53" evidence="6">
    <location>
        <begin position="588"/>
        <end position="810"/>
    </location>
</feature>
<dbReference type="PANTHER" id="PTHR43806:SF11">
    <property type="entry name" value="CEREVISIN-RELATED"/>
    <property type="match status" value="1"/>
</dbReference>
<evidence type="ECO:0000313" key="8">
    <source>
        <dbReference type="Proteomes" id="UP001365542"/>
    </source>
</evidence>
<dbReference type="GO" id="GO:0004252">
    <property type="term" value="F:serine-type endopeptidase activity"/>
    <property type="evidence" value="ECO:0007669"/>
    <property type="project" value="UniProtKB-UniRule"/>
</dbReference>
<dbReference type="EMBL" id="JAVHJO010000007">
    <property type="protein sequence ID" value="KAK6538633.1"/>
    <property type="molecule type" value="Genomic_DNA"/>
</dbReference>
<keyword evidence="2 5" id="KW-0645">Protease</keyword>
<evidence type="ECO:0000256" key="2">
    <source>
        <dbReference type="ARBA" id="ARBA00022670"/>
    </source>
</evidence>
<dbReference type="InterPro" id="IPR050131">
    <property type="entry name" value="Peptidase_S8_subtilisin-like"/>
</dbReference>
<dbReference type="Pfam" id="PF00082">
    <property type="entry name" value="Peptidase_S8"/>
    <property type="match status" value="1"/>
</dbReference>
<dbReference type="PROSITE" id="PS51892">
    <property type="entry name" value="SUBTILASE"/>
    <property type="match status" value="1"/>
</dbReference>
<proteinExistence type="inferred from homology"/>
<feature type="active site" description="Charge relay system" evidence="5">
    <location>
        <position position="594"/>
    </location>
</feature>
<keyword evidence="4 5" id="KW-0720">Serine protease</keyword>
<comment type="caution">
    <text evidence="7">The sequence shown here is derived from an EMBL/GenBank/DDBJ whole genome shotgun (WGS) entry which is preliminary data.</text>
</comment>
<feature type="active site" description="Charge relay system" evidence="5">
    <location>
        <position position="777"/>
    </location>
</feature>
<evidence type="ECO:0000256" key="1">
    <source>
        <dbReference type="ARBA" id="ARBA00011073"/>
    </source>
</evidence>
<dbReference type="PANTHER" id="PTHR43806">
    <property type="entry name" value="PEPTIDASE S8"/>
    <property type="match status" value="1"/>
</dbReference>
<name>A0AAV9X9L9_9PEZI</name>
<dbReference type="Gene3D" id="3.40.50.200">
    <property type="entry name" value="Peptidase S8/S53 domain"/>
    <property type="match status" value="1"/>
</dbReference>
<dbReference type="InterPro" id="IPR036852">
    <property type="entry name" value="Peptidase_S8/S53_dom_sf"/>
</dbReference>
<evidence type="ECO:0000256" key="5">
    <source>
        <dbReference type="PROSITE-ProRule" id="PRU01240"/>
    </source>
</evidence>
<dbReference type="SMART" id="SM00248">
    <property type="entry name" value="ANK"/>
    <property type="match status" value="3"/>
</dbReference>
<dbReference type="PRINTS" id="PR00723">
    <property type="entry name" value="SUBTILISIN"/>
</dbReference>
<dbReference type="InterPro" id="IPR036770">
    <property type="entry name" value="Ankyrin_rpt-contain_sf"/>
</dbReference>
<dbReference type="AlphaFoldDB" id="A0AAV9X9L9"/>
<dbReference type="InterPro" id="IPR023827">
    <property type="entry name" value="Peptidase_S8_Asp-AS"/>
</dbReference>
<evidence type="ECO:0000259" key="6">
    <source>
        <dbReference type="Pfam" id="PF00082"/>
    </source>
</evidence>
<keyword evidence="8" id="KW-1185">Reference proteome</keyword>
<evidence type="ECO:0000256" key="3">
    <source>
        <dbReference type="ARBA" id="ARBA00022801"/>
    </source>
</evidence>
<dbReference type="Proteomes" id="UP001365542">
    <property type="component" value="Unassembled WGS sequence"/>
</dbReference>
<dbReference type="InterPro" id="IPR000209">
    <property type="entry name" value="Peptidase_S8/S53_dom"/>
</dbReference>
<comment type="similarity">
    <text evidence="1 5">Belongs to the peptidase S8 family.</text>
</comment>
<dbReference type="GO" id="GO:0006508">
    <property type="term" value="P:proteolysis"/>
    <property type="evidence" value="ECO:0007669"/>
    <property type="project" value="UniProtKB-KW"/>
</dbReference>
<dbReference type="PROSITE" id="PS00136">
    <property type="entry name" value="SUBTILASE_ASP"/>
    <property type="match status" value="1"/>
</dbReference>
<gene>
    <name evidence="7" type="ORF">TWF694_010211</name>
</gene>
<keyword evidence="3 5" id="KW-0378">Hydrolase</keyword>
<evidence type="ECO:0000256" key="4">
    <source>
        <dbReference type="ARBA" id="ARBA00022825"/>
    </source>
</evidence>
<dbReference type="SUPFAM" id="SSF52743">
    <property type="entry name" value="Subtilisin-like"/>
    <property type="match status" value="1"/>
</dbReference>
<dbReference type="Gene3D" id="1.25.40.20">
    <property type="entry name" value="Ankyrin repeat-containing domain"/>
    <property type="match status" value="1"/>
</dbReference>
<dbReference type="InterPro" id="IPR015500">
    <property type="entry name" value="Peptidase_S8_subtilisin-rel"/>
</dbReference>
<evidence type="ECO:0000313" key="7">
    <source>
        <dbReference type="EMBL" id="KAK6538633.1"/>
    </source>
</evidence>
<reference evidence="7 8" key="1">
    <citation type="submission" date="2019-10" db="EMBL/GenBank/DDBJ databases">
        <authorList>
            <person name="Palmer J.M."/>
        </authorList>
    </citation>
    <scope>NUCLEOTIDE SEQUENCE [LARGE SCALE GENOMIC DNA]</scope>
    <source>
        <strain evidence="7 8">TWF694</strain>
    </source>
</reference>
<dbReference type="InterPro" id="IPR002110">
    <property type="entry name" value="Ankyrin_rpt"/>
</dbReference>
<sequence length="862" mass="96955">MASVMVWNDIKPLVENRDSARLENALPLLPKVLPATLYRSISELWDCDEPRCQDIINMLLKWGTPQMKLIFFQYLVRSYDVDTLGGVEDAEGRRPVHMEVAARLLTICPTLVTYVSEVQSDRGVNVLHYTVQYGTDDLLAIIIQLAKDNVVQEVEALFTTAPDGGKSPMTLIVEFRKWEMLLNLLSAFPNLTIHEDFIKKAIQDQQDQFLIAFAQLRPQCATPIFLKYAVSCAQVPILRKILREHKALFLGHGLLSDAVTGGNIEVVRVLIEACSELAIERDCNGNSALSHLGDIADEKKRQEIRLVILPHIIRMSRRQLEKACDNSSKRTVIEMIRMWLAEPKDLRKEICLDLGGFRDSSRSTEPFLRMIKLSSAKTVATNATKFKVEFESTLRYVDIPIPNLPGFDTGSPSDIERSEAKTVLEWLRKKNKVVGIYELRIRDSIFCPHSEEVISQSLAGFDIEILDWMRADMSVEPLLSLKKLQELKIYASNWATLSYWTSEEVIDILSTFSKLKKIEIFILSDVIGANLSKARRHEQSRAQKKITTAVEVTRLGSFIKAYNLLQEELKDREFTEEANTRFEMKPYIKVAVIDTGVDPDSINCHQISGASFVPSSSGESPWWFSHHPHGTQMAKMITELNPHCQLLVAKIGDSVTDMTVSRLIEALEWATDSEADIISLSAAFFKEDTNLEIAIKTAINKGIVIVASIAGEGHKQEEAYPANYAGVLKIGAADSRGKETPESLKEIADYMFPGDRIVTRTTFLGADNETTEISGTSVATAIAAGVASLVLACHRLSLSTQHETKQWNYHVKLKQEIVKRVLGKMAENRGKFVQPSVFFNEADQIYWGEAGRTLNWLKSKKF</sequence>